<protein>
    <recommendedName>
        <fullName evidence="1">ASCH domain-containing protein</fullName>
    </recommendedName>
</protein>
<gene>
    <name evidence="2" type="ORF">CBF37_03225</name>
</gene>
<accession>A0A430A088</accession>
<organism evidence="2 3">
    <name type="scientific">Vagococcus vulneris</name>
    <dbReference type="NCBI Taxonomy" id="1977869"/>
    <lineage>
        <taxon>Bacteria</taxon>
        <taxon>Bacillati</taxon>
        <taxon>Bacillota</taxon>
        <taxon>Bacilli</taxon>
        <taxon>Lactobacillales</taxon>
        <taxon>Enterococcaceae</taxon>
        <taxon>Vagococcus</taxon>
    </lineage>
</organism>
<reference evidence="2 3" key="1">
    <citation type="submission" date="2017-05" db="EMBL/GenBank/DDBJ databases">
        <title>Vagococcus spp. assemblies.</title>
        <authorList>
            <person name="Gulvik C.A."/>
        </authorList>
    </citation>
    <scope>NUCLEOTIDE SEQUENCE [LARGE SCALE GENOMIC DNA]</scope>
    <source>
        <strain evidence="2 3">SS1995</strain>
    </source>
</reference>
<dbReference type="Pfam" id="PF04266">
    <property type="entry name" value="ASCH"/>
    <property type="match status" value="1"/>
</dbReference>
<feature type="domain" description="ASCH" evidence="1">
    <location>
        <begin position="26"/>
        <end position="148"/>
    </location>
</feature>
<name>A0A430A088_9ENTE</name>
<dbReference type="SMART" id="SM01022">
    <property type="entry name" value="ASCH"/>
    <property type="match status" value="1"/>
</dbReference>
<dbReference type="InterPro" id="IPR015947">
    <property type="entry name" value="PUA-like_sf"/>
</dbReference>
<keyword evidence="3" id="KW-1185">Reference proteome</keyword>
<proteinExistence type="predicted"/>
<dbReference type="InterPro" id="IPR009326">
    <property type="entry name" value="DUF984"/>
</dbReference>
<dbReference type="EMBL" id="NGJS01000003">
    <property type="protein sequence ID" value="RST99750.1"/>
    <property type="molecule type" value="Genomic_DNA"/>
</dbReference>
<dbReference type="CDD" id="cd06553">
    <property type="entry name" value="ASCH_Ef3133_like"/>
    <property type="match status" value="1"/>
</dbReference>
<evidence type="ECO:0000259" key="1">
    <source>
        <dbReference type="SMART" id="SM01022"/>
    </source>
</evidence>
<dbReference type="SUPFAM" id="SSF88697">
    <property type="entry name" value="PUA domain-like"/>
    <property type="match status" value="1"/>
</dbReference>
<dbReference type="PIRSF" id="PIRSF021320">
    <property type="entry name" value="DUF984"/>
    <property type="match status" value="1"/>
</dbReference>
<dbReference type="InterPro" id="IPR007374">
    <property type="entry name" value="ASCH_domain"/>
</dbReference>
<dbReference type="OrthoDB" id="9807542at2"/>
<evidence type="ECO:0000313" key="2">
    <source>
        <dbReference type="EMBL" id="RST99750.1"/>
    </source>
</evidence>
<dbReference type="RefSeq" id="WP_125983285.1">
    <property type="nucleotide sequence ID" value="NZ_NGJS01000003.1"/>
</dbReference>
<comment type="caution">
    <text evidence="2">The sequence shown here is derived from an EMBL/GenBank/DDBJ whole genome shotgun (WGS) entry which is preliminary data.</text>
</comment>
<sequence length="149" mass="17298">MTIEKYWQTFLEANNFPTETTYFESFYFGNSRESAEELLKLVLDGQKTATSSAQAEYQVSGTKEPQVGDYSIVTDFEGNPQCIIQTTEILKLPFKDMTYAICKLEGEDLTLKTWQEKHIAFFDAVGKQIGYTFSWDMIIIFEIFRVVYR</sequence>
<evidence type="ECO:0000313" key="3">
    <source>
        <dbReference type="Proteomes" id="UP000287857"/>
    </source>
</evidence>
<dbReference type="Gene3D" id="3.10.400.10">
    <property type="entry name" value="Sulfate adenylyltransferase"/>
    <property type="match status" value="1"/>
</dbReference>
<dbReference type="PANTHER" id="PTHR39203:SF1">
    <property type="entry name" value="CYTOPLASMIC PROTEIN"/>
    <property type="match status" value="1"/>
</dbReference>
<dbReference type="PANTHER" id="PTHR39203">
    <property type="entry name" value="CYTOPLASMIC PROTEIN-RELATED"/>
    <property type="match status" value="1"/>
</dbReference>
<dbReference type="Proteomes" id="UP000287857">
    <property type="component" value="Unassembled WGS sequence"/>
</dbReference>
<dbReference type="AlphaFoldDB" id="A0A430A088"/>